<dbReference type="EMBL" id="JAIWYP010000035">
    <property type="protein sequence ID" value="KAH3691465.1"/>
    <property type="molecule type" value="Genomic_DNA"/>
</dbReference>
<protein>
    <submittedName>
        <fullName evidence="1">Uncharacterized protein</fullName>
    </submittedName>
</protein>
<gene>
    <name evidence="1" type="ORF">DPMN_192995</name>
</gene>
<evidence type="ECO:0000313" key="1">
    <source>
        <dbReference type="EMBL" id="KAH3691465.1"/>
    </source>
</evidence>
<keyword evidence="2" id="KW-1185">Reference proteome</keyword>
<organism evidence="1 2">
    <name type="scientific">Dreissena polymorpha</name>
    <name type="common">Zebra mussel</name>
    <name type="synonym">Mytilus polymorpha</name>
    <dbReference type="NCBI Taxonomy" id="45954"/>
    <lineage>
        <taxon>Eukaryota</taxon>
        <taxon>Metazoa</taxon>
        <taxon>Spiralia</taxon>
        <taxon>Lophotrochozoa</taxon>
        <taxon>Mollusca</taxon>
        <taxon>Bivalvia</taxon>
        <taxon>Autobranchia</taxon>
        <taxon>Heteroconchia</taxon>
        <taxon>Euheterodonta</taxon>
        <taxon>Imparidentia</taxon>
        <taxon>Neoheterodontei</taxon>
        <taxon>Myida</taxon>
        <taxon>Dreissenoidea</taxon>
        <taxon>Dreissenidae</taxon>
        <taxon>Dreissena</taxon>
    </lineage>
</organism>
<dbReference type="Proteomes" id="UP000828390">
    <property type="component" value="Unassembled WGS sequence"/>
</dbReference>
<reference evidence="1" key="2">
    <citation type="submission" date="2020-11" db="EMBL/GenBank/DDBJ databases">
        <authorList>
            <person name="McCartney M.A."/>
            <person name="Auch B."/>
            <person name="Kono T."/>
            <person name="Mallez S."/>
            <person name="Becker A."/>
            <person name="Gohl D.M."/>
            <person name="Silverstein K.A.T."/>
            <person name="Koren S."/>
            <person name="Bechman K.B."/>
            <person name="Herman A."/>
            <person name="Abrahante J.E."/>
            <person name="Garbe J."/>
        </authorList>
    </citation>
    <scope>NUCLEOTIDE SEQUENCE</scope>
    <source>
        <strain evidence="1">Duluth1</strain>
        <tissue evidence="1">Whole animal</tissue>
    </source>
</reference>
<name>A0A9D3Y462_DREPO</name>
<dbReference type="AlphaFoldDB" id="A0A9D3Y462"/>
<sequence length="72" mass="7918">MTTQAAEREPTIKDILNSNKGIMASILALNERLSTIEVKLRTIDSLAKKVSEFDKIAKEGMGCTRKESKAHG</sequence>
<accession>A0A9D3Y462</accession>
<comment type="caution">
    <text evidence="1">The sequence shown here is derived from an EMBL/GenBank/DDBJ whole genome shotgun (WGS) entry which is preliminary data.</text>
</comment>
<proteinExistence type="predicted"/>
<reference evidence="1" key="1">
    <citation type="journal article" date="2019" name="bioRxiv">
        <title>The Genome of the Zebra Mussel, Dreissena polymorpha: A Resource for Invasive Species Research.</title>
        <authorList>
            <person name="McCartney M.A."/>
            <person name="Auch B."/>
            <person name="Kono T."/>
            <person name="Mallez S."/>
            <person name="Zhang Y."/>
            <person name="Obille A."/>
            <person name="Becker A."/>
            <person name="Abrahante J.E."/>
            <person name="Garbe J."/>
            <person name="Badalamenti J.P."/>
            <person name="Herman A."/>
            <person name="Mangelson H."/>
            <person name="Liachko I."/>
            <person name="Sullivan S."/>
            <person name="Sone E.D."/>
            <person name="Koren S."/>
            <person name="Silverstein K.A.T."/>
            <person name="Beckman K.B."/>
            <person name="Gohl D.M."/>
        </authorList>
    </citation>
    <scope>NUCLEOTIDE SEQUENCE</scope>
    <source>
        <strain evidence="1">Duluth1</strain>
        <tissue evidence="1">Whole animal</tissue>
    </source>
</reference>
<evidence type="ECO:0000313" key="2">
    <source>
        <dbReference type="Proteomes" id="UP000828390"/>
    </source>
</evidence>